<dbReference type="EMBL" id="CP132302">
    <property type="protein sequence ID" value="WLR98757.1"/>
    <property type="molecule type" value="Genomic_DNA"/>
</dbReference>
<dbReference type="Proteomes" id="UP001234585">
    <property type="component" value="Chromosome"/>
</dbReference>
<keyword evidence="2" id="KW-1185">Reference proteome</keyword>
<accession>A0AA50CQH9</accession>
<proteinExistence type="predicted"/>
<reference evidence="1 2" key="1">
    <citation type="submission" date="2023-08" db="EMBL/GenBank/DDBJ databases">
        <title>Pathogen: clinical or host-associated sample.</title>
        <authorList>
            <person name="Hergert J."/>
            <person name="Casey R."/>
            <person name="Wagner J."/>
            <person name="Young E.L."/>
            <person name="Oakeson K.F."/>
        </authorList>
    </citation>
    <scope>NUCLEOTIDE SEQUENCE [LARGE SCALE GENOMIC DNA]</scope>
    <source>
        <strain evidence="1 2">1760953</strain>
    </source>
</reference>
<gene>
    <name evidence="1" type="ORF">Q9313_06970</name>
</gene>
<dbReference type="AlphaFoldDB" id="A0AA50CQH9"/>
<dbReference type="RefSeq" id="WP_306038384.1">
    <property type="nucleotide sequence ID" value="NZ_CP132302.1"/>
</dbReference>
<evidence type="ECO:0000313" key="2">
    <source>
        <dbReference type="Proteomes" id="UP001234585"/>
    </source>
</evidence>
<name>A0AA50CQH9_9HYPH</name>
<evidence type="ECO:0000313" key="1">
    <source>
        <dbReference type="EMBL" id="WLR98757.1"/>
    </source>
</evidence>
<sequence length="589" mass="61302">MQKASICTTASSEAKEQLLRLIPRHLVELREAVSVVQFMPPLIPYNRSYSFIPTPIPGVRINIELDNVGLSLNGAINAIKDVRRDDGALKNEIVTLDSLSPQVRAGIGAGALEARDAAQAAQAIAEDARDDAVGSAAAAATSAVHATSALEGAQLAQEQAAAASVGAQTARDFAAQWSSAPEGQDVNDGVNPVGKSAFHWAQVALGAATGALPDNSVSTSKIVDGAVTTEKIADGAVTRVKLANAVKDELDSKADATATANALAKRVRADAAQSLTPAEKGQAIANIGGGVLAGFRDKIINGDGQVNQRTYTTVADDAYWCDRHYVLTQTAAITPTVITDVADGLPFMMRLTQTQATAQRMGNAQIVEAAVAKRLRGKKVTLGGKLRSSLAQVIRYAILEWTGTADAPTSDVVQLWTSATYAPGGFFLASNLTVAAVGSITLAANTITDFSLLADVSSACNNLIVFCWTEGTAAQNSTLDVSWGLVEGDASAEKWPYEARHLQQELALCQRYYEIVNSVVVANVSGITATAGSASFKQTKRTSPSIVRTGNYFSANTAGTVIGASSINDLGYSNSAVAAGGIFTVDAEL</sequence>
<organism evidence="1 2">
    <name type="scientific">Shinella sumterensis</name>
    <dbReference type="NCBI Taxonomy" id="1967501"/>
    <lineage>
        <taxon>Bacteria</taxon>
        <taxon>Pseudomonadati</taxon>
        <taxon>Pseudomonadota</taxon>
        <taxon>Alphaproteobacteria</taxon>
        <taxon>Hyphomicrobiales</taxon>
        <taxon>Rhizobiaceae</taxon>
        <taxon>Shinella</taxon>
    </lineage>
</organism>
<protein>
    <submittedName>
        <fullName evidence="1">Uncharacterized protein</fullName>
    </submittedName>
</protein>